<organism evidence="2 3">
    <name type="scientific">Aduncisulcus paluster</name>
    <dbReference type="NCBI Taxonomy" id="2918883"/>
    <lineage>
        <taxon>Eukaryota</taxon>
        <taxon>Metamonada</taxon>
        <taxon>Carpediemonas-like organisms</taxon>
        <taxon>Aduncisulcus</taxon>
    </lineage>
</organism>
<sequence length="379" mass="42557">LRETKNSLFEGEENGRTVAESSLDIRKLFFSSTCSRFESGCSSATSDTLYSENTIGILGSLLDKSYVTAITLSQYHSIYSVGGSEDIDIIADSYPYWFLNNVVPYDVIGGSSRVIALIYDHILDQQVSLWVIIVVSIVLVSLFLNFVLIYAALSVYPTIEEQRAIILLLWRHIPIKKIPSEHILFLLFLSSSSTSPIFIWYFPIFCWIRVRSSHILHDYWLGHKSAPQNVKCLAFGVVRGAQELGFAYGTALSVCIQDIILNNRSTDDNIKVGDVISVSSDDFAQSSMVIYFFMGIISLFSLLSMIISPYFCHEIDLKGYPEDQLAENNTNPKVNMIYLETNARKYYGNMGIVKPLLDDGSNTRYSLDISEISFGSDSI</sequence>
<evidence type="ECO:0000313" key="2">
    <source>
        <dbReference type="EMBL" id="GKT27503.1"/>
    </source>
</evidence>
<accession>A0ABQ5K518</accession>
<feature type="transmembrane region" description="Helical" evidence="1">
    <location>
        <begin position="289"/>
        <end position="311"/>
    </location>
</feature>
<feature type="non-terminal residue" evidence="2">
    <location>
        <position position="1"/>
    </location>
</feature>
<dbReference type="Proteomes" id="UP001057375">
    <property type="component" value="Unassembled WGS sequence"/>
</dbReference>
<evidence type="ECO:0000313" key="3">
    <source>
        <dbReference type="Proteomes" id="UP001057375"/>
    </source>
</evidence>
<evidence type="ECO:0000256" key="1">
    <source>
        <dbReference type="SAM" id="Phobius"/>
    </source>
</evidence>
<feature type="transmembrane region" description="Helical" evidence="1">
    <location>
        <begin position="183"/>
        <end position="208"/>
    </location>
</feature>
<dbReference type="EMBL" id="BQXS01012749">
    <property type="protein sequence ID" value="GKT27503.1"/>
    <property type="molecule type" value="Genomic_DNA"/>
</dbReference>
<keyword evidence="1" id="KW-1133">Transmembrane helix</keyword>
<protein>
    <submittedName>
        <fullName evidence="2">Uncharacterized protein</fullName>
    </submittedName>
</protein>
<keyword evidence="1" id="KW-0812">Transmembrane</keyword>
<gene>
    <name evidence="2" type="ORF">ADUPG1_013870</name>
</gene>
<keyword evidence="1" id="KW-0472">Membrane</keyword>
<comment type="caution">
    <text evidence="2">The sequence shown here is derived from an EMBL/GenBank/DDBJ whole genome shotgun (WGS) entry which is preliminary data.</text>
</comment>
<feature type="transmembrane region" description="Helical" evidence="1">
    <location>
        <begin position="127"/>
        <end position="153"/>
    </location>
</feature>
<reference evidence="2" key="1">
    <citation type="submission" date="2022-03" db="EMBL/GenBank/DDBJ databases">
        <title>Draft genome sequence of Aduncisulcus paluster, a free-living microaerophilic Fornicata.</title>
        <authorList>
            <person name="Yuyama I."/>
            <person name="Kume K."/>
            <person name="Tamura T."/>
            <person name="Inagaki Y."/>
            <person name="Hashimoto T."/>
        </authorList>
    </citation>
    <scope>NUCLEOTIDE SEQUENCE</scope>
    <source>
        <strain evidence="2">NY0171</strain>
    </source>
</reference>
<keyword evidence="3" id="KW-1185">Reference proteome</keyword>
<proteinExistence type="predicted"/>
<name>A0ABQ5K518_9EUKA</name>